<comment type="caution">
    <text evidence="8">The sequence shown here is derived from an EMBL/GenBank/DDBJ whole genome shotgun (WGS) entry which is preliminary data.</text>
</comment>
<feature type="transmembrane region" description="Helical" evidence="7">
    <location>
        <begin position="358"/>
        <end position="376"/>
    </location>
</feature>
<evidence type="ECO:0000256" key="4">
    <source>
        <dbReference type="ARBA" id="ARBA00022989"/>
    </source>
</evidence>
<comment type="subcellular location">
    <subcellularLocation>
        <location evidence="1">Membrane</location>
        <topology evidence="1">Multi-pass membrane protein</topology>
    </subcellularLocation>
</comment>
<evidence type="ECO:0000256" key="1">
    <source>
        <dbReference type="ARBA" id="ARBA00004141"/>
    </source>
</evidence>
<feature type="transmembrane region" description="Helical" evidence="7">
    <location>
        <begin position="267"/>
        <end position="292"/>
    </location>
</feature>
<comment type="similarity">
    <text evidence="2">Belongs to the NRAMP family.</text>
</comment>
<dbReference type="PANTHER" id="PTHR11706:SF81">
    <property type="entry name" value="METAL TRANSPORTER NRAMP1 HOMOLOG ISOFORM X1"/>
    <property type="match status" value="1"/>
</dbReference>
<evidence type="ECO:0000256" key="2">
    <source>
        <dbReference type="ARBA" id="ARBA00006670"/>
    </source>
</evidence>
<evidence type="ECO:0000256" key="3">
    <source>
        <dbReference type="ARBA" id="ARBA00022692"/>
    </source>
</evidence>
<dbReference type="Pfam" id="PF01566">
    <property type="entry name" value="Nramp"/>
    <property type="match status" value="2"/>
</dbReference>
<organism evidence="8 9">
    <name type="scientific">Ridgeia piscesae</name>
    <name type="common">Tubeworm</name>
    <dbReference type="NCBI Taxonomy" id="27915"/>
    <lineage>
        <taxon>Eukaryota</taxon>
        <taxon>Metazoa</taxon>
        <taxon>Spiralia</taxon>
        <taxon>Lophotrochozoa</taxon>
        <taxon>Annelida</taxon>
        <taxon>Polychaeta</taxon>
        <taxon>Sedentaria</taxon>
        <taxon>Canalipalpata</taxon>
        <taxon>Sabellida</taxon>
        <taxon>Siboglinidae</taxon>
        <taxon>Ridgeia</taxon>
    </lineage>
</organism>
<dbReference type="GO" id="GO:0015086">
    <property type="term" value="F:cadmium ion transmembrane transporter activity"/>
    <property type="evidence" value="ECO:0007669"/>
    <property type="project" value="TreeGrafter"/>
</dbReference>
<keyword evidence="3 7" id="KW-0812">Transmembrane</keyword>
<feature type="transmembrane region" description="Helical" evidence="7">
    <location>
        <begin position="328"/>
        <end position="346"/>
    </location>
</feature>
<evidence type="ECO:0000313" key="8">
    <source>
        <dbReference type="EMBL" id="KAK2194245.1"/>
    </source>
</evidence>
<dbReference type="PANTHER" id="PTHR11706">
    <property type="entry name" value="SOLUTE CARRIER PROTEIN FAMILY 11 MEMBER"/>
    <property type="match status" value="1"/>
</dbReference>
<dbReference type="GO" id="GO:0010008">
    <property type="term" value="C:endosome membrane"/>
    <property type="evidence" value="ECO:0007669"/>
    <property type="project" value="TreeGrafter"/>
</dbReference>
<accession>A0AAD9UM23</accession>
<feature type="transmembrane region" description="Helical" evidence="7">
    <location>
        <begin position="180"/>
        <end position="198"/>
    </location>
</feature>
<name>A0AAD9UM23_RIDPI</name>
<evidence type="ECO:0000256" key="7">
    <source>
        <dbReference type="SAM" id="Phobius"/>
    </source>
</evidence>
<protein>
    <recommendedName>
        <fullName evidence="10">Natural resistance-associated macrophage protein</fullName>
    </recommendedName>
</protein>
<evidence type="ECO:0000256" key="5">
    <source>
        <dbReference type="ARBA" id="ARBA00023136"/>
    </source>
</evidence>
<evidence type="ECO:0000256" key="6">
    <source>
        <dbReference type="SAM" id="MobiDB-lite"/>
    </source>
</evidence>
<dbReference type="AlphaFoldDB" id="A0AAD9UM23"/>
<dbReference type="PRINTS" id="PR00447">
    <property type="entry name" value="NATRESASSCMP"/>
</dbReference>
<proteinExistence type="inferred from homology"/>
<dbReference type="Proteomes" id="UP001209878">
    <property type="component" value="Unassembled WGS sequence"/>
</dbReference>
<evidence type="ECO:0008006" key="10">
    <source>
        <dbReference type="Google" id="ProtNLM"/>
    </source>
</evidence>
<keyword evidence="9" id="KW-1185">Reference proteome</keyword>
<feature type="transmembrane region" description="Helical" evidence="7">
    <location>
        <begin position="419"/>
        <end position="441"/>
    </location>
</feature>
<dbReference type="GO" id="GO:0005384">
    <property type="term" value="F:manganese ion transmembrane transporter activity"/>
    <property type="evidence" value="ECO:0007669"/>
    <property type="project" value="TreeGrafter"/>
</dbReference>
<feature type="transmembrane region" description="Helical" evidence="7">
    <location>
        <begin position="149"/>
        <end position="168"/>
    </location>
</feature>
<reference evidence="8" key="1">
    <citation type="journal article" date="2023" name="Mol. Biol. Evol.">
        <title>Third-Generation Sequencing Reveals the Adaptive Role of the Epigenome in Three Deep-Sea Polychaetes.</title>
        <authorList>
            <person name="Perez M."/>
            <person name="Aroh O."/>
            <person name="Sun Y."/>
            <person name="Lan Y."/>
            <person name="Juniper S.K."/>
            <person name="Young C.R."/>
            <person name="Angers B."/>
            <person name="Qian P.Y."/>
        </authorList>
    </citation>
    <scope>NUCLEOTIDE SEQUENCE</scope>
    <source>
        <strain evidence="8">R07B-5</strain>
    </source>
</reference>
<evidence type="ECO:0000313" key="9">
    <source>
        <dbReference type="Proteomes" id="UP001209878"/>
    </source>
</evidence>
<dbReference type="GO" id="GO:0005886">
    <property type="term" value="C:plasma membrane"/>
    <property type="evidence" value="ECO:0007669"/>
    <property type="project" value="TreeGrafter"/>
</dbReference>
<feature type="transmembrane region" description="Helical" evidence="7">
    <location>
        <begin position="225"/>
        <end position="246"/>
    </location>
</feature>
<feature type="region of interest" description="Disordered" evidence="6">
    <location>
        <begin position="1"/>
        <end position="40"/>
    </location>
</feature>
<dbReference type="EMBL" id="JAODUO010000001">
    <property type="protein sequence ID" value="KAK2194245.1"/>
    <property type="molecule type" value="Genomic_DNA"/>
</dbReference>
<feature type="transmembrane region" description="Helical" evidence="7">
    <location>
        <begin position="304"/>
        <end position="321"/>
    </location>
</feature>
<dbReference type="GO" id="GO:0005381">
    <property type="term" value="F:iron ion transmembrane transporter activity"/>
    <property type="evidence" value="ECO:0007669"/>
    <property type="project" value="TreeGrafter"/>
</dbReference>
<keyword evidence="4 7" id="KW-1133">Transmembrane helix</keyword>
<feature type="transmembrane region" description="Helical" evidence="7">
    <location>
        <begin position="388"/>
        <end position="413"/>
    </location>
</feature>
<dbReference type="InterPro" id="IPR001046">
    <property type="entry name" value="NRAMP_fam"/>
</dbReference>
<feature type="transmembrane region" description="Helical" evidence="7">
    <location>
        <begin position="116"/>
        <end position="143"/>
    </location>
</feature>
<gene>
    <name evidence="8" type="ORF">NP493_1g06015</name>
</gene>
<keyword evidence="5 7" id="KW-0472">Membrane</keyword>
<sequence>MEHRNGDSLPTDSPADTPVNNDGDHSADQTVGQENEMPFETSPELVVIPDSPEDAETYKFSLRKLWAFTGPGFLMSIAYLDPGNIESDLQSGSVAKYKVSTWQKVCRREYSTGPRIALWIMIEIAIIGSDIQEVIGSAVAINILSNNHIPIWAGALITIVDTFTFLFLESAGLRKLEALFGALITTMGGAFLYMYITVKPDQLDILKGLFIPWCQDCDTAAVQQMVGIVGAVIMPHNLYLHSALVLSRSIDRTNKRKVSEANKYYAIESAIALFVSFLINVFVVAVFAAAFSGDKYSEASIRSAGTYSGQFVMSGFLNINWPKWRRVLVTRMIAMAPTIVVAWLASNQLDQMNNWLNVLQSVQLPFALLPVLHFTNSVRVMNTFKNGTILKCIIWLLAILVMGINLYLVYAYVSTFTQWWVYTLVAVIMVFYLLFVSYLAIGVKRFILAKVWLYTKLGKSTELLGAELDEYKTREYSDTANFSYERMSS</sequence>